<proteinExistence type="predicted"/>
<sequence length="557" mass="63259">MSTSRYKAELVKFMSFKDDKEYTANHEFTPADLLSITPGLLCRWMNTRAYGDSEPSEDMRPVHLRSSTLEFAKKAISAYMPRINAPWDPVAMQGNPTRSDDVNKLIKRVKRFEVRREGAESKARRSFEFDEFMNVLTLVRSLHSRSDEQLMVSSVLTLQWHIVARIDDMMKLQFNNFTHNTQYPSTILCQMRWSKNISEERDAPEQIVVGSMDPRMCPLLNLAVYIEATVNVARSSFLFGNPNDGDRVVRRFLADTIKKSEFKSLKTGKLGTHSFRKGAATYATRSGVVDVYIDNTQPYPDACTAAVLAGPAGPCFYSLKEGMRCVTTPLLVDEIAPTIKQVMGEPIAKTLAQVLLWAALETDSSFNYCLLPEKLKKRILRAYINAGGSTNLNPIQRQEFYVLGDGSQLNLGTQREMAAVQSQIASGRRYMAEVMNEVLRSRSESHREMQKIQAILRRIAMQPPKDLYELWHEYQLGSGGLKPAKEFTSIERGANKFAYSRRKVFWDVISQLVRSGHTSDSAIDRVYQTYGRNLSVSSILVKLRTDRRRGGHPSLRL</sequence>
<evidence type="ECO:0000313" key="2">
    <source>
        <dbReference type="EMBL" id="EEY69776.1"/>
    </source>
</evidence>
<keyword evidence="3" id="KW-1185">Reference proteome</keyword>
<dbReference type="VEuPathDB" id="FungiDB:PITG_06266"/>
<name>D0N4G8_PHYIT</name>
<evidence type="ECO:0000256" key="1">
    <source>
        <dbReference type="ARBA" id="ARBA00023172"/>
    </source>
</evidence>
<dbReference type="HOGENOM" id="CLU_531556_0_0_1"/>
<dbReference type="SUPFAM" id="SSF56349">
    <property type="entry name" value="DNA breaking-rejoining enzymes"/>
    <property type="match status" value="1"/>
</dbReference>
<dbReference type="InParanoid" id="D0N4G8"/>
<dbReference type="OrthoDB" id="123636at2759"/>
<dbReference type="KEGG" id="pif:PITG_06266"/>
<dbReference type="InterPro" id="IPR011010">
    <property type="entry name" value="DNA_brk_join_enz"/>
</dbReference>
<dbReference type="OMA" id="WHEYRIG"/>
<reference evidence="3" key="1">
    <citation type="journal article" date="2009" name="Nature">
        <title>Genome sequence and analysis of the Irish potato famine pathogen Phytophthora infestans.</title>
        <authorList>
            <consortium name="The Broad Institute Genome Sequencing Platform"/>
            <person name="Haas B.J."/>
            <person name="Kamoun S."/>
            <person name="Zody M.C."/>
            <person name="Jiang R.H."/>
            <person name="Handsaker R.E."/>
            <person name="Cano L.M."/>
            <person name="Grabherr M."/>
            <person name="Kodira C.D."/>
            <person name="Raffaele S."/>
            <person name="Torto-Alalibo T."/>
            <person name="Bozkurt T.O."/>
            <person name="Ah-Fong A.M."/>
            <person name="Alvarado L."/>
            <person name="Anderson V.L."/>
            <person name="Armstrong M.R."/>
            <person name="Avrova A."/>
            <person name="Baxter L."/>
            <person name="Beynon J."/>
            <person name="Boevink P.C."/>
            <person name="Bollmann S.R."/>
            <person name="Bos J.I."/>
            <person name="Bulone V."/>
            <person name="Cai G."/>
            <person name="Cakir C."/>
            <person name="Carrington J.C."/>
            <person name="Chawner M."/>
            <person name="Conti L."/>
            <person name="Costanzo S."/>
            <person name="Ewan R."/>
            <person name="Fahlgren N."/>
            <person name="Fischbach M.A."/>
            <person name="Fugelstad J."/>
            <person name="Gilroy E.M."/>
            <person name="Gnerre S."/>
            <person name="Green P.J."/>
            <person name="Grenville-Briggs L.J."/>
            <person name="Griffith J."/>
            <person name="Grunwald N.J."/>
            <person name="Horn K."/>
            <person name="Horner N.R."/>
            <person name="Hu C.H."/>
            <person name="Huitema E."/>
            <person name="Jeong D.H."/>
            <person name="Jones A.M."/>
            <person name="Jones J.D."/>
            <person name="Jones R.W."/>
            <person name="Karlsson E.K."/>
            <person name="Kunjeti S.G."/>
            <person name="Lamour K."/>
            <person name="Liu Z."/>
            <person name="Ma L."/>
            <person name="Maclean D."/>
            <person name="Chibucos M.C."/>
            <person name="McDonald H."/>
            <person name="McWalters J."/>
            <person name="Meijer H.J."/>
            <person name="Morgan W."/>
            <person name="Morris P.F."/>
            <person name="Munro C.A."/>
            <person name="O'Neill K."/>
            <person name="Ospina-Giraldo M."/>
            <person name="Pinzon A."/>
            <person name="Pritchard L."/>
            <person name="Ramsahoye B."/>
            <person name="Ren Q."/>
            <person name="Restrepo S."/>
            <person name="Roy S."/>
            <person name="Sadanandom A."/>
            <person name="Savidor A."/>
            <person name="Schornack S."/>
            <person name="Schwartz D.C."/>
            <person name="Schumann U.D."/>
            <person name="Schwessinger B."/>
            <person name="Seyer L."/>
            <person name="Sharpe T."/>
            <person name="Silvar C."/>
            <person name="Song J."/>
            <person name="Studholme D.J."/>
            <person name="Sykes S."/>
            <person name="Thines M."/>
            <person name="van de Vondervoort P.J."/>
            <person name="Phuntumart V."/>
            <person name="Wawra S."/>
            <person name="Weide R."/>
            <person name="Win J."/>
            <person name="Young C."/>
            <person name="Zhou S."/>
            <person name="Fry W."/>
            <person name="Meyers B.C."/>
            <person name="van West P."/>
            <person name="Ristaino J."/>
            <person name="Govers F."/>
            <person name="Birch P.R."/>
            <person name="Whisson S.C."/>
            <person name="Judelson H.S."/>
            <person name="Nusbaum C."/>
        </authorList>
    </citation>
    <scope>NUCLEOTIDE SEQUENCE [LARGE SCALE GENOMIC DNA]</scope>
    <source>
        <strain evidence="3">T30-4</strain>
    </source>
</reference>
<dbReference type="eggNOG" id="ENOG502SIQ8">
    <property type="taxonomic scope" value="Eukaryota"/>
</dbReference>
<gene>
    <name evidence="2" type="ORF">PITG_06266</name>
</gene>
<dbReference type="GO" id="GO:0015074">
    <property type="term" value="P:DNA integration"/>
    <property type="evidence" value="ECO:0007669"/>
    <property type="project" value="InterPro"/>
</dbReference>
<dbReference type="AlphaFoldDB" id="D0N4G8"/>
<dbReference type="RefSeq" id="XP_002998423.1">
    <property type="nucleotide sequence ID" value="XM_002998377.1"/>
</dbReference>
<dbReference type="EMBL" id="DS028125">
    <property type="protein sequence ID" value="EEY69776.1"/>
    <property type="molecule type" value="Genomic_DNA"/>
</dbReference>
<protein>
    <submittedName>
        <fullName evidence="2">Uncharacterized protein</fullName>
    </submittedName>
</protein>
<dbReference type="GO" id="GO:0003677">
    <property type="term" value="F:DNA binding"/>
    <property type="evidence" value="ECO:0007669"/>
    <property type="project" value="InterPro"/>
</dbReference>
<dbReference type="Gene3D" id="1.10.443.10">
    <property type="entry name" value="Intergrase catalytic core"/>
    <property type="match status" value="1"/>
</dbReference>
<dbReference type="Proteomes" id="UP000006643">
    <property type="component" value="Unassembled WGS sequence"/>
</dbReference>
<dbReference type="GO" id="GO:0006310">
    <property type="term" value="P:DNA recombination"/>
    <property type="evidence" value="ECO:0007669"/>
    <property type="project" value="UniProtKB-KW"/>
</dbReference>
<keyword evidence="1" id="KW-0233">DNA recombination</keyword>
<evidence type="ECO:0000313" key="3">
    <source>
        <dbReference type="Proteomes" id="UP000006643"/>
    </source>
</evidence>
<dbReference type="GeneID" id="9465961"/>
<organism evidence="2 3">
    <name type="scientific">Phytophthora infestans (strain T30-4)</name>
    <name type="common">Potato late blight agent</name>
    <dbReference type="NCBI Taxonomy" id="403677"/>
    <lineage>
        <taxon>Eukaryota</taxon>
        <taxon>Sar</taxon>
        <taxon>Stramenopiles</taxon>
        <taxon>Oomycota</taxon>
        <taxon>Peronosporomycetes</taxon>
        <taxon>Peronosporales</taxon>
        <taxon>Peronosporaceae</taxon>
        <taxon>Phytophthora</taxon>
    </lineage>
</organism>
<accession>D0N4G8</accession>
<dbReference type="InterPro" id="IPR013762">
    <property type="entry name" value="Integrase-like_cat_sf"/>
</dbReference>